<accession>A0A9Q1FC76</accession>
<dbReference type="Proteomes" id="UP001152622">
    <property type="component" value="Chromosome 6"/>
</dbReference>
<comment type="caution">
    <text evidence="1">The sequence shown here is derived from an EMBL/GenBank/DDBJ whole genome shotgun (WGS) entry which is preliminary data.</text>
</comment>
<dbReference type="EMBL" id="JAINUF010000006">
    <property type="protein sequence ID" value="KAJ8355489.1"/>
    <property type="molecule type" value="Genomic_DNA"/>
</dbReference>
<proteinExistence type="predicted"/>
<organism evidence="1 2">
    <name type="scientific">Synaphobranchus kaupii</name>
    <name type="common">Kaup's arrowtooth eel</name>
    <dbReference type="NCBI Taxonomy" id="118154"/>
    <lineage>
        <taxon>Eukaryota</taxon>
        <taxon>Metazoa</taxon>
        <taxon>Chordata</taxon>
        <taxon>Craniata</taxon>
        <taxon>Vertebrata</taxon>
        <taxon>Euteleostomi</taxon>
        <taxon>Actinopterygii</taxon>
        <taxon>Neopterygii</taxon>
        <taxon>Teleostei</taxon>
        <taxon>Anguilliformes</taxon>
        <taxon>Synaphobranchidae</taxon>
        <taxon>Synaphobranchus</taxon>
    </lineage>
</organism>
<protein>
    <submittedName>
        <fullName evidence="1">Uncharacterized protein</fullName>
    </submittedName>
</protein>
<dbReference type="AlphaFoldDB" id="A0A9Q1FC76"/>
<evidence type="ECO:0000313" key="1">
    <source>
        <dbReference type="EMBL" id="KAJ8355489.1"/>
    </source>
</evidence>
<sequence>MTIDCIKTGNDGKNTHIYGPSLTIRDVAKKANPSVPATSFLTKCATRTPFCSNIKQARSKNGDGQTGVKLRSNCFGRDHWECDEAPRLP</sequence>
<reference evidence="1" key="1">
    <citation type="journal article" date="2023" name="Science">
        <title>Genome structures resolve the early diversification of teleost fishes.</title>
        <authorList>
            <person name="Parey E."/>
            <person name="Louis A."/>
            <person name="Montfort J."/>
            <person name="Bouchez O."/>
            <person name="Roques C."/>
            <person name="Iampietro C."/>
            <person name="Lluch J."/>
            <person name="Castinel A."/>
            <person name="Donnadieu C."/>
            <person name="Desvignes T."/>
            <person name="Floi Bucao C."/>
            <person name="Jouanno E."/>
            <person name="Wen M."/>
            <person name="Mejri S."/>
            <person name="Dirks R."/>
            <person name="Jansen H."/>
            <person name="Henkel C."/>
            <person name="Chen W.J."/>
            <person name="Zahm M."/>
            <person name="Cabau C."/>
            <person name="Klopp C."/>
            <person name="Thompson A.W."/>
            <person name="Robinson-Rechavi M."/>
            <person name="Braasch I."/>
            <person name="Lecointre G."/>
            <person name="Bobe J."/>
            <person name="Postlethwait J.H."/>
            <person name="Berthelot C."/>
            <person name="Roest Crollius H."/>
            <person name="Guiguen Y."/>
        </authorList>
    </citation>
    <scope>NUCLEOTIDE SEQUENCE</scope>
    <source>
        <strain evidence="1">WJC10195</strain>
    </source>
</reference>
<evidence type="ECO:0000313" key="2">
    <source>
        <dbReference type="Proteomes" id="UP001152622"/>
    </source>
</evidence>
<name>A0A9Q1FC76_SYNKA</name>
<gene>
    <name evidence="1" type="ORF">SKAU_G00182830</name>
</gene>
<keyword evidence="2" id="KW-1185">Reference proteome</keyword>